<evidence type="ECO:0000256" key="4">
    <source>
        <dbReference type="SAM" id="MobiDB-lite"/>
    </source>
</evidence>
<dbReference type="AlphaFoldDB" id="A0A9D1ULK1"/>
<dbReference type="PANTHER" id="PTHR43167">
    <property type="entry name" value="PUTATIVE (AFU_ORTHOLOGUE AFUA_6G01830)-RELATED"/>
    <property type="match status" value="1"/>
</dbReference>
<keyword evidence="1 5" id="KW-0489">Methyltransferase</keyword>
<feature type="region of interest" description="Disordered" evidence="4">
    <location>
        <begin position="1"/>
        <end position="32"/>
    </location>
</feature>
<name>A0A9D1ULK1_9CORY</name>
<proteinExistence type="predicted"/>
<evidence type="ECO:0000256" key="2">
    <source>
        <dbReference type="ARBA" id="ARBA00022679"/>
    </source>
</evidence>
<dbReference type="InterPro" id="IPR029063">
    <property type="entry name" value="SAM-dependent_MTases_sf"/>
</dbReference>
<dbReference type="EC" id="2.1.1.-" evidence="5"/>
<reference evidence="5" key="2">
    <citation type="submission" date="2021-04" db="EMBL/GenBank/DDBJ databases">
        <authorList>
            <person name="Gilroy R."/>
        </authorList>
    </citation>
    <scope>NUCLEOTIDE SEQUENCE</scope>
    <source>
        <strain evidence="5">CHK32-1732</strain>
    </source>
</reference>
<evidence type="ECO:0000256" key="1">
    <source>
        <dbReference type="ARBA" id="ARBA00022603"/>
    </source>
</evidence>
<dbReference type="GO" id="GO:0032259">
    <property type="term" value="P:methylation"/>
    <property type="evidence" value="ECO:0007669"/>
    <property type="project" value="UniProtKB-KW"/>
</dbReference>
<gene>
    <name evidence="5" type="ORF">H9870_05090</name>
</gene>
<dbReference type="SUPFAM" id="SSF53335">
    <property type="entry name" value="S-adenosyl-L-methionine-dependent methyltransferases"/>
    <property type="match status" value="1"/>
</dbReference>
<dbReference type="Pfam" id="PF13578">
    <property type="entry name" value="Methyltransf_24"/>
    <property type="match status" value="1"/>
</dbReference>
<evidence type="ECO:0000256" key="3">
    <source>
        <dbReference type="ARBA" id="ARBA00022691"/>
    </source>
</evidence>
<evidence type="ECO:0000313" key="6">
    <source>
        <dbReference type="Proteomes" id="UP000824190"/>
    </source>
</evidence>
<dbReference type="Gene3D" id="3.40.50.150">
    <property type="entry name" value="Vaccinia Virus protein VP39"/>
    <property type="match status" value="1"/>
</dbReference>
<dbReference type="InterPro" id="IPR002935">
    <property type="entry name" value="SAM_O-MeTrfase"/>
</dbReference>
<dbReference type="Proteomes" id="UP000824190">
    <property type="component" value="Unassembled WGS sequence"/>
</dbReference>
<sequence>MSPEKNSGRPSPGKRAPSPLSGRAREVADELHSRSRRQVFNSVVPVLRESLRARIKDHTWDPTQTESGKAVLADKFVALDPEKAALCHLLCRTNGAQRVVEIGTSYGVSTIYLGDAVKKNLESGSGEGHGTVIGTEHESGKVAAARDNVTSAGVGDVVEILDGDLRETLPERLESLVEQAGTEQPVDFVLMDIWIPMALPALEILTPYLRSGALVVCDQVVSASKDYADYLSVVRADPDDGGQFTSVTVPGQGGTEISMKL</sequence>
<comment type="caution">
    <text evidence="5">The sequence shown here is derived from an EMBL/GenBank/DDBJ whole genome shotgun (WGS) entry which is preliminary data.</text>
</comment>
<keyword evidence="3" id="KW-0949">S-adenosyl-L-methionine</keyword>
<protein>
    <submittedName>
        <fullName evidence="5">Class I SAM-dependent methyltransferase</fullName>
        <ecNumber evidence="5">2.1.1.-</ecNumber>
    </submittedName>
</protein>
<accession>A0A9D1ULK1</accession>
<dbReference type="PANTHER" id="PTHR43167:SF1">
    <property type="entry name" value="PUTATIVE (AFU_ORTHOLOGUE AFUA_6G01830)-RELATED"/>
    <property type="match status" value="1"/>
</dbReference>
<feature type="compositionally biased region" description="Basic and acidic residues" evidence="4">
    <location>
        <begin position="23"/>
        <end position="32"/>
    </location>
</feature>
<reference evidence="5" key="1">
    <citation type="journal article" date="2021" name="PeerJ">
        <title>Extensive microbial diversity within the chicken gut microbiome revealed by metagenomics and culture.</title>
        <authorList>
            <person name="Gilroy R."/>
            <person name="Ravi A."/>
            <person name="Getino M."/>
            <person name="Pursley I."/>
            <person name="Horton D.L."/>
            <person name="Alikhan N.F."/>
            <person name="Baker D."/>
            <person name="Gharbi K."/>
            <person name="Hall N."/>
            <person name="Watson M."/>
            <person name="Adriaenssens E.M."/>
            <person name="Foster-Nyarko E."/>
            <person name="Jarju S."/>
            <person name="Secka A."/>
            <person name="Antonio M."/>
            <person name="Oren A."/>
            <person name="Chaudhuri R.R."/>
            <person name="La Ragione R."/>
            <person name="Hildebrand F."/>
            <person name="Pallen M.J."/>
        </authorList>
    </citation>
    <scope>NUCLEOTIDE SEQUENCE</scope>
    <source>
        <strain evidence="5">CHK32-1732</strain>
    </source>
</reference>
<evidence type="ECO:0000313" key="5">
    <source>
        <dbReference type="EMBL" id="HIW91021.1"/>
    </source>
</evidence>
<organism evidence="5 6">
    <name type="scientific">Candidatus Corynebacterium avicola</name>
    <dbReference type="NCBI Taxonomy" id="2838527"/>
    <lineage>
        <taxon>Bacteria</taxon>
        <taxon>Bacillati</taxon>
        <taxon>Actinomycetota</taxon>
        <taxon>Actinomycetes</taxon>
        <taxon>Mycobacteriales</taxon>
        <taxon>Corynebacteriaceae</taxon>
        <taxon>Corynebacterium</taxon>
    </lineage>
</organism>
<dbReference type="PROSITE" id="PS51682">
    <property type="entry name" value="SAM_OMT_I"/>
    <property type="match status" value="1"/>
</dbReference>
<keyword evidence="2 5" id="KW-0808">Transferase</keyword>
<dbReference type="GO" id="GO:0008171">
    <property type="term" value="F:O-methyltransferase activity"/>
    <property type="evidence" value="ECO:0007669"/>
    <property type="project" value="InterPro"/>
</dbReference>
<dbReference type="EMBL" id="DXGC01000049">
    <property type="protein sequence ID" value="HIW91021.1"/>
    <property type="molecule type" value="Genomic_DNA"/>
</dbReference>